<keyword evidence="2" id="KW-1185">Reference proteome</keyword>
<dbReference type="EMBL" id="HE971709">
    <property type="protein sequence ID" value="CCK24493.1"/>
    <property type="molecule type" value="Genomic_DNA"/>
</dbReference>
<sequence length="124" mass="13521">MPVTVALARLPELLADMVREAFIDDPWVSIETLRTADDNCLDAAIGREAPDMVIVGVDAASVAEDRIVPCDLLLGHPGLTVLGLSTDGRLAWMCELRPSARPLREVSPTSLREAVHLALRARRR</sequence>
<evidence type="ECO:0000313" key="2">
    <source>
        <dbReference type="Proteomes" id="UP000008043"/>
    </source>
</evidence>
<dbReference type="RefSeq" id="WP_015654898.1">
    <property type="nucleotide sequence ID" value="NC_020504.1"/>
</dbReference>
<dbReference type="OrthoDB" id="5188824at2"/>
<proteinExistence type="predicted"/>
<gene>
    <name evidence="1" type="ORF">BN159_0114</name>
</gene>
<dbReference type="PATRIC" id="fig|1214101.3.peg.111"/>
<dbReference type="Proteomes" id="UP000008043">
    <property type="component" value="Chromosome"/>
</dbReference>
<dbReference type="AlphaFoldDB" id="K4QU88"/>
<dbReference type="KEGG" id="sdv:BN159_0114"/>
<protein>
    <recommendedName>
        <fullName evidence="3">Response regulatory domain-containing protein</fullName>
    </recommendedName>
</protein>
<organism evidence="1 2">
    <name type="scientific">Streptomyces davaonensis (strain DSM 101723 / JCM 4913 / KCC S-0913 / 768)</name>
    <dbReference type="NCBI Taxonomy" id="1214101"/>
    <lineage>
        <taxon>Bacteria</taxon>
        <taxon>Bacillati</taxon>
        <taxon>Actinomycetota</taxon>
        <taxon>Actinomycetes</taxon>
        <taxon>Kitasatosporales</taxon>
        <taxon>Streptomycetaceae</taxon>
        <taxon>Streptomyces</taxon>
    </lineage>
</organism>
<reference evidence="1 2" key="1">
    <citation type="journal article" date="2012" name="J. Bacteriol.">
        <title>Genome sequence of the bacterium Streptomyces davawensis JCM 4913 and heterologous production of the unique antibiotic roseoflavin.</title>
        <authorList>
            <person name="Jankowitsch F."/>
            <person name="Schwarz J."/>
            <person name="Ruckert C."/>
            <person name="Gust B."/>
            <person name="Szczepanowski R."/>
            <person name="Blom J."/>
            <person name="Pelzer S."/>
            <person name="Kalinowski J."/>
            <person name="Mack M."/>
        </authorList>
    </citation>
    <scope>NUCLEOTIDE SEQUENCE [LARGE SCALE GENOMIC DNA]</scope>
    <source>
        <strain evidence="2">DSM 101723 / JCM 4913 / KCC S-0913 / 768</strain>
    </source>
</reference>
<name>K4QU88_STRDJ</name>
<dbReference type="HOGENOM" id="CLU_2002551_0_0_11"/>
<dbReference type="STRING" id="1214101.BN159_0114"/>
<evidence type="ECO:0008006" key="3">
    <source>
        <dbReference type="Google" id="ProtNLM"/>
    </source>
</evidence>
<evidence type="ECO:0000313" key="1">
    <source>
        <dbReference type="EMBL" id="CCK24493.1"/>
    </source>
</evidence>
<accession>K4QU88</accession>